<proteinExistence type="inferred from homology"/>
<dbReference type="KEGG" id="ela:UCREL1_7196"/>
<evidence type="ECO:0000313" key="8">
    <source>
        <dbReference type="EMBL" id="EMR65826.1"/>
    </source>
</evidence>
<name>M7T7M6_EUTLA</name>
<protein>
    <submittedName>
        <fullName evidence="8">Putative 75k gamma secalin protein</fullName>
    </submittedName>
</protein>
<comment type="subcellular location">
    <subcellularLocation>
        <location evidence="1">Nucleus</location>
    </subcellularLocation>
</comment>
<dbReference type="STRING" id="1287681.M7T7M6"/>
<evidence type="ECO:0000256" key="7">
    <source>
        <dbReference type="ARBA" id="ARBA00023306"/>
    </source>
</evidence>
<sequence>MVESQMRAEQQTTPAARGEAPATNRFADLKYLMEFLHVKMLSQRKGKAVMIAVDGRIKDAEVLKHTHWVYAFRFLKASLYLESPNPSEAPAIENLKAIANLSSRRGDYAVFIAASLLEGLSHLKTMKDDAVVRIQSCIAQASKYQLEDSVRLLQLEILALMLDLACSLYQKSPQIVSQKVRLLQTRLDHCLNSDEWSLTGTELSLPIHKQSGNLRVISGDTASVLRPGEEHEQYDYLVLSFWSKLEAFTVTYTYTGIGLLYQHPRNDKRMFELWSEALSQLQKNANRIRGLPNSLEDAVKCTEWRREAKCYLEILRGLHFATSDQWAEVKKCVEQLESMVELPRKGIIGMYSLYLSGVYYQGTQDFDTAEQIYSDPNLSLEAYDNGHGHRKQAELEVSLLAAFNRIWIMQHPAYQNNYVTLELLDHLRLVCPDHPNPEIRTIYHLAVAAAKTVPPVPMTAVKNHISTALTGAKALGDIQTSSIALSLMRAKLFQNIVGDQALQCAKAASQQAKRSGNLIWMSVADNMLAQSLDVQGQVAEAQNVAQAAVHHAVLASRNGDYTR</sequence>
<dbReference type="AlphaFoldDB" id="M7T7M6"/>
<keyword evidence="3" id="KW-0132">Cell division</keyword>
<organism evidence="8 9">
    <name type="scientific">Eutypa lata (strain UCR-EL1)</name>
    <name type="common">Grapevine dieback disease fungus</name>
    <name type="synonym">Eutypa armeniacae</name>
    <dbReference type="NCBI Taxonomy" id="1287681"/>
    <lineage>
        <taxon>Eukaryota</taxon>
        <taxon>Fungi</taxon>
        <taxon>Dikarya</taxon>
        <taxon>Ascomycota</taxon>
        <taxon>Pezizomycotina</taxon>
        <taxon>Sordariomycetes</taxon>
        <taxon>Xylariomycetidae</taxon>
        <taxon>Xylariales</taxon>
        <taxon>Diatrypaceae</taxon>
        <taxon>Eutypa</taxon>
    </lineage>
</organism>
<keyword evidence="5" id="KW-0159">Chromosome partition</keyword>
<dbReference type="Proteomes" id="UP000012174">
    <property type="component" value="Unassembled WGS sequence"/>
</dbReference>
<dbReference type="GO" id="GO:0007059">
    <property type="term" value="P:chromosome segregation"/>
    <property type="evidence" value="ECO:0007669"/>
    <property type="project" value="UniProtKB-KW"/>
</dbReference>
<evidence type="ECO:0000256" key="4">
    <source>
        <dbReference type="ARBA" id="ARBA00022776"/>
    </source>
</evidence>
<evidence type="ECO:0000256" key="6">
    <source>
        <dbReference type="ARBA" id="ARBA00023242"/>
    </source>
</evidence>
<dbReference type="HOGENOM" id="CLU_006541_2_0_1"/>
<dbReference type="GO" id="GO:0051301">
    <property type="term" value="P:cell division"/>
    <property type="evidence" value="ECO:0007669"/>
    <property type="project" value="UniProtKB-KW"/>
</dbReference>
<dbReference type="OMA" id="HIQSAMA"/>
<evidence type="ECO:0000256" key="3">
    <source>
        <dbReference type="ARBA" id="ARBA00022618"/>
    </source>
</evidence>
<keyword evidence="4" id="KW-0498">Mitosis</keyword>
<evidence type="ECO:0000256" key="2">
    <source>
        <dbReference type="ARBA" id="ARBA00008585"/>
    </source>
</evidence>
<dbReference type="GO" id="GO:0007064">
    <property type="term" value="P:mitotic sister chromatid cohesion"/>
    <property type="evidence" value="ECO:0007669"/>
    <property type="project" value="InterPro"/>
</dbReference>
<dbReference type="EMBL" id="KB706783">
    <property type="protein sequence ID" value="EMR65826.1"/>
    <property type="molecule type" value="Genomic_DNA"/>
</dbReference>
<evidence type="ECO:0000313" key="9">
    <source>
        <dbReference type="Proteomes" id="UP000012174"/>
    </source>
</evidence>
<accession>M7T7M6</accession>
<keyword evidence="6" id="KW-0539">Nucleus</keyword>
<dbReference type="Pfam" id="PF10345">
    <property type="entry name" value="Cohesin_load"/>
    <property type="match status" value="1"/>
</dbReference>
<comment type="similarity">
    <text evidence="2">Belongs to the SCC4/mau-2 family.</text>
</comment>
<evidence type="ECO:0000256" key="5">
    <source>
        <dbReference type="ARBA" id="ARBA00022829"/>
    </source>
</evidence>
<reference evidence="9" key="1">
    <citation type="journal article" date="2013" name="Genome Announc.">
        <title>Draft genome sequence of the grapevine dieback fungus Eutypa lata UCR-EL1.</title>
        <authorList>
            <person name="Blanco-Ulate B."/>
            <person name="Rolshausen P.E."/>
            <person name="Cantu D."/>
        </authorList>
    </citation>
    <scope>NUCLEOTIDE SEQUENCE [LARGE SCALE GENOMIC DNA]</scope>
    <source>
        <strain evidence="9">UCR-EL1</strain>
    </source>
</reference>
<dbReference type="OrthoDB" id="5565328at2759"/>
<keyword evidence="7" id="KW-0131">Cell cycle</keyword>
<dbReference type="GO" id="GO:0005634">
    <property type="term" value="C:nucleus"/>
    <property type="evidence" value="ECO:0007669"/>
    <property type="project" value="UniProtKB-SubCell"/>
</dbReference>
<dbReference type="PANTHER" id="PTHR21394">
    <property type="entry name" value="MAU2 CHROMATID COHESION FACTOR HOMOLOG"/>
    <property type="match status" value="1"/>
</dbReference>
<dbReference type="InterPro" id="IPR019440">
    <property type="entry name" value="MAU2"/>
</dbReference>
<dbReference type="eggNOG" id="ENOG502SEKM">
    <property type="taxonomic scope" value="Eukaryota"/>
</dbReference>
<keyword evidence="9" id="KW-1185">Reference proteome</keyword>
<gene>
    <name evidence="8" type="ORF">UCREL1_7196</name>
</gene>
<evidence type="ECO:0000256" key="1">
    <source>
        <dbReference type="ARBA" id="ARBA00004123"/>
    </source>
</evidence>